<proteinExistence type="predicted"/>
<evidence type="ECO:0000313" key="1">
    <source>
        <dbReference type="EMBL" id="QDO97371.1"/>
    </source>
</evidence>
<gene>
    <name evidence="1" type="ORF">FNB15_08875</name>
</gene>
<dbReference type="EMBL" id="CP041636">
    <property type="protein sequence ID" value="QDO97371.1"/>
    <property type="molecule type" value="Genomic_DNA"/>
</dbReference>
<organism evidence="1 2">
    <name type="scientific">Ferrovibrio terrae</name>
    <dbReference type="NCBI Taxonomy" id="2594003"/>
    <lineage>
        <taxon>Bacteria</taxon>
        <taxon>Pseudomonadati</taxon>
        <taxon>Pseudomonadota</taxon>
        <taxon>Alphaproteobacteria</taxon>
        <taxon>Rhodospirillales</taxon>
        <taxon>Rhodospirillaceae</taxon>
        <taxon>Ferrovibrio</taxon>
    </lineage>
</organism>
<dbReference type="Proteomes" id="UP000317496">
    <property type="component" value="Chromosome"/>
</dbReference>
<dbReference type="OrthoDB" id="7171187at2"/>
<reference evidence="1 2" key="1">
    <citation type="submission" date="2019-07" db="EMBL/GenBank/DDBJ databases">
        <title>Genome sequencing for Ferrovibrio sp. K5.</title>
        <authorList>
            <person name="Park S.-J."/>
        </authorList>
    </citation>
    <scope>NUCLEOTIDE SEQUENCE [LARGE SCALE GENOMIC DNA]</scope>
    <source>
        <strain evidence="1 2">K5</strain>
    </source>
</reference>
<dbReference type="KEGG" id="fer:FNB15_08875"/>
<keyword evidence="2" id="KW-1185">Reference proteome</keyword>
<evidence type="ECO:0000313" key="2">
    <source>
        <dbReference type="Proteomes" id="UP000317496"/>
    </source>
</evidence>
<dbReference type="PROSITE" id="PS51257">
    <property type="entry name" value="PROKAR_LIPOPROTEIN"/>
    <property type="match status" value="1"/>
</dbReference>
<protein>
    <submittedName>
        <fullName evidence="1">Uncharacterized protein</fullName>
    </submittedName>
</protein>
<dbReference type="AlphaFoldDB" id="A0A516H0R2"/>
<name>A0A516H0R2_9PROT</name>
<accession>A0A516H0R2</accession>
<sequence length="104" mass="11426">MSHLLRHSIAILIFVLACGGWLLGAMDTPLLNRQLAAQHALATSVAKTGGLDLMAEQRLAEAYWQRNPDVAASSHYGRQGRTGIFGAREHWLSHGRGEGRHWGE</sequence>
<dbReference type="RefSeq" id="WP_144068352.1">
    <property type="nucleotide sequence ID" value="NZ_CP041636.1"/>
</dbReference>